<comment type="caution">
    <text evidence="2">The sequence shown here is derived from an EMBL/GenBank/DDBJ whole genome shotgun (WGS) entry which is preliminary data.</text>
</comment>
<dbReference type="EMBL" id="BAABET010000017">
    <property type="protein sequence ID" value="GAA4339539.1"/>
    <property type="molecule type" value="Genomic_DNA"/>
</dbReference>
<organism evidence="2 3">
    <name type="scientific">Streptomyces venetus</name>
    <dbReference type="NCBI Taxonomy" id="1701086"/>
    <lineage>
        <taxon>Bacteria</taxon>
        <taxon>Bacillati</taxon>
        <taxon>Actinomycetota</taxon>
        <taxon>Actinomycetes</taxon>
        <taxon>Kitasatosporales</taxon>
        <taxon>Streptomycetaceae</taxon>
        <taxon>Streptomyces</taxon>
    </lineage>
</organism>
<sequence>MTPPQWCENAQNRLHARDGYACKKESGSFPAKPIQPLSKWHTGEAFFDSTATAAGAVRDCASGWGLTFSTPGYPSTHYVDPAIHEFRCDNNTAGRTKPGCVVPWYASALQYSKAVNPELAAHVSRAQASGLPGATFEAPLTRTTNATVIKDNRTKVCGDAPSIAAKSCDEYPVATSYQGLSAGGTRRSFDGCQLNHIPTQQGPAGVSICMINESENDSQGGLNSGFYKSVRVLDKDPFRVLITP</sequence>
<evidence type="ECO:0000313" key="3">
    <source>
        <dbReference type="Proteomes" id="UP001501115"/>
    </source>
</evidence>
<protein>
    <recommendedName>
        <fullName evidence="1">Deoxyribonuclease NucA/NucB domain-containing protein</fullName>
    </recommendedName>
</protein>
<dbReference type="RefSeq" id="WP_345666192.1">
    <property type="nucleotide sequence ID" value="NZ_BAABET010000017.1"/>
</dbReference>
<feature type="domain" description="Deoxyribonuclease NucA/NucB" evidence="1">
    <location>
        <begin position="161"/>
        <end position="240"/>
    </location>
</feature>
<reference evidence="3" key="1">
    <citation type="journal article" date="2019" name="Int. J. Syst. Evol. Microbiol.">
        <title>The Global Catalogue of Microorganisms (GCM) 10K type strain sequencing project: providing services to taxonomists for standard genome sequencing and annotation.</title>
        <authorList>
            <consortium name="The Broad Institute Genomics Platform"/>
            <consortium name="The Broad Institute Genome Sequencing Center for Infectious Disease"/>
            <person name="Wu L."/>
            <person name="Ma J."/>
        </authorList>
    </citation>
    <scope>NUCLEOTIDE SEQUENCE [LARGE SCALE GENOMIC DNA]</scope>
    <source>
        <strain evidence="3">JCM 31290</strain>
    </source>
</reference>
<evidence type="ECO:0000259" key="1">
    <source>
        <dbReference type="Pfam" id="PF14040"/>
    </source>
</evidence>
<dbReference type="InterPro" id="IPR029476">
    <property type="entry name" value="DNase_NucA_NucB"/>
</dbReference>
<keyword evidence="3" id="KW-1185">Reference proteome</keyword>
<accession>A0ABP8HI66</accession>
<proteinExistence type="predicted"/>
<name>A0ABP8HI66_9ACTN</name>
<gene>
    <name evidence="2" type="ORF">GCM10023086_74610</name>
</gene>
<dbReference type="Proteomes" id="UP001501115">
    <property type="component" value="Unassembled WGS sequence"/>
</dbReference>
<evidence type="ECO:0000313" key="2">
    <source>
        <dbReference type="EMBL" id="GAA4339539.1"/>
    </source>
</evidence>
<dbReference type="Pfam" id="PF14040">
    <property type="entry name" value="DNase_NucA_NucB"/>
    <property type="match status" value="1"/>
</dbReference>